<evidence type="ECO:0000313" key="2">
    <source>
        <dbReference type="EMBL" id="MWG34757.1"/>
    </source>
</evidence>
<dbReference type="OrthoDB" id="313482at2157"/>
<evidence type="ECO:0000256" key="1">
    <source>
        <dbReference type="SAM" id="Phobius"/>
    </source>
</evidence>
<keyword evidence="1" id="KW-1133">Transmembrane helix</keyword>
<dbReference type="Proteomes" id="UP000451471">
    <property type="component" value="Unassembled WGS sequence"/>
</dbReference>
<keyword evidence="1" id="KW-0472">Membrane</keyword>
<dbReference type="InterPro" id="IPR055977">
    <property type="entry name" value="DUF7555"/>
</dbReference>
<feature type="transmembrane region" description="Helical" evidence="1">
    <location>
        <begin position="61"/>
        <end position="83"/>
    </location>
</feature>
<dbReference type="EMBL" id="WSZK01000015">
    <property type="protein sequence ID" value="MWG34757.1"/>
    <property type="molecule type" value="Genomic_DNA"/>
</dbReference>
<dbReference type="Pfam" id="PF24432">
    <property type="entry name" value="DUF7555"/>
    <property type="match status" value="1"/>
</dbReference>
<gene>
    <name evidence="2" type="ORF">GQS65_09685</name>
</gene>
<protein>
    <submittedName>
        <fullName evidence="2">Uncharacterized protein</fullName>
    </submittedName>
</protein>
<organism evidence="2 3">
    <name type="scientific">Halomarina oriensis</name>
    <dbReference type="NCBI Taxonomy" id="671145"/>
    <lineage>
        <taxon>Archaea</taxon>
        <taxon>Methanobacteriati</taxon>
        <taxon>Methanobacteriota</taxon>
        <taxon>Stenosarchaea group</taxon>
        <taxon>Halobacteria</taxon>
        <taxon>Halobacteriales</taxon>
        <taxon>Natronomonadaceae</taxon>
        <taxon>Halomarina</taxon>
    </lineage>
</organism>
<sequence>MLLGSYATLKIRPTRPGSDPREARFPIDNGEETPFQARVQRLLPMRLRLEHDDRIADGAKLFVASLAMLGVSLAMEAVFGIAVS</sequence>
<reference evidence="2 3" key="1">
    <citation type="submission" date="2019-12" db="EMBL/GenBank/DDBJ databases">
        <title>Halocatena pleomorpha gen. nov. sp. nov., an extremely halophilic archaeon of family Halobacteriaceae isolated from saltpan soil.</title>
        <authorList>
            <person name="Pal Y."/>
            <person name="Verma A."/>
            <person name="Krishnamurthi S."/>
            <person name="Kumar P."/>
        </authorList>
    </citation>
    <scope>NUCLEOTIDE SEQUENCE [LARGE SCALE GENOMIC DNA]</scope>
    <source>
        <strain evidence="2 3">JCM 16495</strain>
    </source>
</reference>
<dbReference type="RefSeq" id="WP_158204400.1">
    <property type="nucleotide sequence ID" value="NZ_WSZK01000015.1"/>
</dbReference>
<dbReference type="AlphaFoldDB" id="A0A6B0GM40"/>
<comment type="caution">
    <text evidence="2">The sequence shown here is derived from an EMBL/GenBank/DDBJ whole genome shotgun (WGS) entry which is preliminary data.</text>
</comment>
<name>A0A6B0GM40_9EURY</name>
<accession>A0A6B0GM40</accession>
<evidence type="ECO:0000313" key="3">
    <source>
        <dbReference type="Proteomes" id="UP000451471"/>
    </source>
</evidence>
<proteinExistence type="predicted"/>
<keyword evidence="3" id="KW-1185">Reference proteome</keyword>
<keyword evidence="1" id="KW-0812">Transmembrane</keyword>